<dbReference type="Proteomes" id="UP000295060">
    <property type="component" value="Unassembled WGS sequence"/>
</dbReference>
<accession>A0ABY2F4C9</accession>
<dbReference type="EMBL" id="SODU01000005">
    <property type="protein sequence ID" value="TDW81407.1"/>
    <property type="molecule type" value="Genomic_DNA"/>
</dbReference>
<evidence type="ECO:0008006" key="3">
    <source>
        <dbReference type="Google" id="ProtNLM"/>
    </source>
</evidence>
<organism evidence="1 2">
    <name type="scientific">Kribbella pratensis</name>
    <dbReference type="NCBI Taxonomy" id="2512112"/>
    <lineage>
        <taxon>Bacteria</taxon>
        <taxon>Bacillati</taxon>
        <taxon>Actinomycetota</taxon>
        <taxon>Actinomycetes</taxon>
        <taxon>Propionibacteriales</taxon>
        <taxon>Kribbellaceae</taxon>
        <taxon>Kribbella</taxon>
    </lineage>
</organism>
<comment type="caution">
    <text evidence="1">The sequence shown here is derived from an EMBL/GenBank/DDBJ whole genome shotgun (WGS) entry which is preliminary data.</text>
</comment>
<proteinExistence type="predicted"/>
<protein>
    <recommendedName>
        <fullName evidence="3">ATP-binding protein</fullName>
    </recommendedName>
</protein>
<name>A0ABY2F4C9_9ACTN</name>
<keyword evidence="2" id="KW-1185">Reference proteome</keyword>
<evidence type="ECO:0000313" key="2">
    <source>
        <dbReference type="Proteomes" id="UP000295060"/>
    </source>
</evidence>
<sequence length="688" mass="74864">MTADELSIGTRQGGAGDIGGNVGGVVTDPSAPVNTGAGQQINYLGSYYAIHTLAADDELSSRRRPYGVAGTVEQIVRLRDIFVEPPGFAELAERVRKPGAAIVLSGMPGTGRRSAARILLCGSEGTPTPLRELSPDDLLDSGHLSAEAVAEGEALVVDVADVDDETFARLEVELRRCRALAESRHAHLVVIAHARQAELVLEDWHGMVVDLLRPDPWRVLTAHLRSGSMILDRRKVREEDRAVFEHLPLREVARVAGNLLRDRQRDDIADRFTRAVAAFVDHSDAVSALVAQRAGVEDRTLLLAAALLEGGSVDATFFAEEQLKESLRYRAEDPDHRLAQTGIVDRIARLTLEGTTGSRLRISDEGRVAFNQPAFGAAVLSHFWDAYPDLRAEFADWVGRFVESRRLSAGEGGLIAARFAEQVARTGSIHDLSKVVQAWALHGRDDLRELAVRTLETVLLDERSGNSIRSYLYKNSRNRKLPTRLGGVMVRVCATALLEIQPRQALIRLRWLSDHPSSTGLEARRAIVDVCADNAMLELFLTVLTDRERFDGTLFRAVVSPVRLTGGAPAPLENPRFADLVIGEWQALLADASDADWESAVAPWLDRHATLVSTDDSIAELMLGAIVALCANDVRRLAQLYRMTGARLRDPAGNATTDRRAAAAAVIQAVRTAVNCPASAPSAEGEHS</sequence>
<gene>
    <name evidence="1" type="ORF">EV137_7411</name>
</gene>
<evidence type="ECO:0000313" key="1">
    <source>
        <dbReference type="EMBL" id="TDW81407.1"/>
    </source>
</evidence>
<dbReference type="RefSeq" id="WP_134132785.1">
    <property type="nucleotide sequence ID" value="NZ_SODU01000005.1"/>
</dbReference>
<reference evidence="1 2" key="1">
    <citation type="submission" date="2019-03" db="EMBL/GenBank/DDBJ databases">
        <title>Genomic Encyclopedia of Type Strains, Phase III (KMG-III): the genomes of soil and plant-associated and newly described type strains.</title>
        <authorList>
            <person name="Whitman W."/>
        </authorList>
    </citation>
    <scope>NUCLEOTIDE SEQUENCE [LARGE SCALE GENOMIC DNA]</scope>
    <source>
        <strain evidence="1 2">VKMAc-2574</strain>
    </source>
</reference>